<dbReference type="Pfam" id="PF12697">
    <property type="entry name" value="Abhydrolase_6"/>
    <property type="match status" value="1"/>
</dbReference>
<dbReference type="Gene3D" id="3.40.50.1820">
    <property type="entry name" value="alpha/beta hydrolase"/>
    <property type="match status" value="1"/>
</dbReference>
<name>A0A7Z0A7K3_9MICO</name>
<evidence type="ECO:0000259" key="2">
    <source>
        <dbReference type="Pfam" id="PF12697"/>
    </source>
</evidence>
<keyword evidence="1" id="KW-0378">Hydrolase</keyword>
<organism evidence="3 4">
    <name type="scientific">Spelaeicoccus albus</name>
    <dbReference type="NCBI Taxonomy" id="1280376"/>
    <lineage>
        <taxon>Bacteria</taxon>
        <taxon>Bacillati</taxon>
        <taxon>Actinomycetota</taxon>
        <taxon>Actinomycetes</taxon>
        <taxon>Micrococcales</taxon>
        <taxon>Brevibacteriaceae</taxon>
        <taxon>Spelaeicoccus</taxon>
    </lineage>
</organism>
<dbReference type="GO" id="GO:0016020">
    <property type="term" value="C:membrane"/>
    <property type="evidence" value="ECO:0007669"/>
    <property type="project" value="TreeGrafter"/>
</dbReference>
<dbReference type="InterPro" id="IPR050266">
    <property type="entry name" value="AB_hydrolase_sf"/>
</dbReference>
<reference evidence="3 4" key="1">
    <citation type="submission" date="2020-07" db="EMBL/GenBank/DDBJ databases">
        <title>Sequencing the genomes of 1000 actinobacteria strains.</title>
        <authorList>
            <person name="Klenk H.-P."/>
        </authorList>
    </citation>
    <scope>NUCLEOTIDE SEQUENCE [LARGE SCALE GENOMIC DNA]</scope>
    <source>
        <strain evidence="3 4">DSM 26341</strain>
    </source>
</reference>
<dbReference type="GO" id="GO:0016787">
    <property type="term" value="F:hydrolase activity"/>
    <property type="evidence" value="ECO:0007669"/>
    <property type="project" value="UniProtKB-KW"/>
</dbReference>
<evidence type="ECO:0000313" key="4">
    <source>
        <dbReference type="Proteomes" id="UP000539111"/>
    </source>
</evidence>
<evidence type="ECO:0000256" key="1">
    <source>
        <dbReference type="ARBA" id="ARBA00022801"/>
    </source>
</evidence>
<proteinExistence type="predicted"/>
<dbReference type="PANTHER" id="PTHR43798:SF31">
    <property type="entry name" value="AB HYDROLASE SUPERFAMILY PROTEIN YCLE"/>
    <property type="match status" value="1"/>
</dbReference>
<evidence type="ECO:0000313" key="3">
    <source>
        <dbReference type="EMBL" id="NYI65902.1"/>
    </source>
</evidence>
<dbReference type="SUPFAM" id="SSF53474">
    <property type="entry name" value="alpha/beta-Hydrolases"/>
    <property type="match status" value="1"/>
</dbReference>
<dbReference type="RefSeq" id="WP_179424919.1">
    <property type="nucleotide sequence ID" value="NZ_JACBZP010000001.1"/>
</dbReference>
<gene>
    <name evidence="3" type="ORF">BJY26_000208</name>
</gene>
<keyword evidence="4" id="KW-1185">Reference proteome</keyword>
<protein>
    <submittedName>
        <fullName evidence="3">Pimeloyl-ACP methyl ester carboxylesterase</fullName>
    </submittedName>
</protein>
<dbReference type="EMBL" id="JACBZP010000001">
    <property type="protein sequence ID" value="NYI65902.1"/>
    <property type="molecule type" value="Genomic_DNA"/>
</dbReference>
<feature type="domain" description="AB hydrolase-1" evidence="2">
    <location>
        <begin position="18"/>
        <end position="245"/>
    </location>
</feature>
<dbReference type="Proteomes" id="UP000539111">
    <property type="component" value="Unassembled WGS sequence"/>
</dbReference>
<sequence length="265" mass="27796">MSDQLPHHTRRHGIGPVLVFLHYWGGSARTWAPVISKLPERDVLTLDFRGWGRSRTLPGPYGLHQLASDTRAILGASGVSDYVLVGHSMGGKVAQLVAGAEPDGLRGIILIAPAPAVPAASVDAEHQTSLAHAYDSAESVARARNDVLTATELSVADKVQVVEDSLASTPDALVEWPLRGIAEDISADTRRIKVPALVVAGGNDVVEPAEVLRANLLPHLIRPDFTVVPDAGHLLPLEAPDAVAALISGFAPDSSLLTATSATAQ</sequence>
<dbReference type="PRINTS" id="PR00111">
    <property type="entry name" value="ABHYDROLASE"/>
</dbReference>
<dbReference type="InterPro" id="IPR000073">
    <property type="entry name" value="AB_hydrolase_1"/>
</dbReference>
<accession>A0A7Z0A7K3</accession>
<comment type="caution">
    <text evidence="3">The sequence shown here is derived from an EMBL/GenBank/DDBJ whole genome shotgun (WGS) entry which is preliminary data.</text>
</comment>
<dbReference type="AlphaFoldDB" id="A0A7Z0A7K3"/>
<dbReference type="PANTHER" id="PTHR43798">
    <property type="entry name" value="MONOACYLGLYCEROL LIPASE"/>
    <property type="match status" value="1"/>
</dbReference>
<dbReference type="InterPro" id="IPR029058">
    <property type="entry name" value="AB_hydrolase_fold"/>
</dbReference>